<dbReference type="GO" id="GO:0003677">
    <property type="term" value="F:DNA binding"/>
    <property type="evidence" value="ECO:0007669"/>
    <property type="project" value="InterPro"/>
</dbReference>
<sequence length="239" mass="27843">MTADPESKPRLTRFYLLADPFTGLPRYIGKTWDTLEHRFGSHIRVALSGEYHNHKDCWIRRTLRKGKKPRIKLIAERLCVDWQSLEQHYIRVFRSLGASLVNGNHGGGGSSAGRKLSEEHKRKISESCKGQKRSEETKQKLSESKLGNTIWAGRKHTNETRRKMSRSQKGRIFSNEHRQNVSKAKRGKKLSEEARRNVSAAAMRRLIPWEEAPLRARQRRMKIFHRRLQELVEVRNGIT</sequence>
<dbReference type="SUPFAM" id="SSF64496">
    <property type="entry name" value="DNA-binding domain of intron-encoded endonucleases"/>
    <property type="match status" value="1"/>
</dbReference>
<dbReference type="InterPro" id="IPR003611">
    <property type="entry name" value="NUMOD3"/>
</dbReference>
<feature type="region of interest" description="Disordered" evidence="1">
    <location>
        <begin position="176"/>
        <end position="195"/>
    </location>
</feature>
<feature type="domain" description="Nuclease associated modular" evidence="2">
    <location>
        <begin position="112"/>
        <end position="128"/>
    </location>
</feature>
<gene>
    <name evidence="3" type="ORF">LCGC14_1806700</name>
</gene>
<feature type="domain" description="Nuclease associated modular" evidence="2">
    <location>
        <begin position="152"/>
        <end position="168"/>
    </location>
</feature>
<feature type="domain" description="Nuclease associated modular" evidence="2">
    <location>
        <begin position="169"/>
        <end position="185"/>
    </location>
</feature>
<feature type="domain" description="Nuclease associated modular" evidence="2">
    <location>
        <begin position="129"/>
        <end position="145"/>
    </location>
</feature>
<feature type="region of interest" description="Disordered" evidence="1">
    <location>
        <begin position="101"/>
        <end position="143"/>
    </location>
</feature>
<feature type="compositionally biased region" description="Basic and acidic residues" evidence="1">
    <location>
        <begin position="132"/>
        <end position="143"/>
    </location>
</feature>
<dbReference type="AlphaFoldDB" id="A0A0F9GMU0"/>
<proteinExistence type="predicted"/>
<feature type="compositionally biased region" description="Basic and acidic residues" evidence="1">
    <location>
        <begin position="115"/>
        <end position="126"/>
    </location>
</feature>
<comment type="caution">
    <text evidence="3">The sequence shown here is derived from an EMBL/GenBank/DDBJ whole genome shotgun (WGS) entry which is preliminary data.</text>
</comment>
<dbReference type="Pfam" id="PF07460">
    <property type="entry name" value="NUMOD3"/>
    <property type="match status" value="2"/>
</dbReference>
<evidence type="ECO:0000259" key="2">
    <source>
        <dbReference type="SMART" id="SM00496"/>
    </source>
</evidence>
<dbReference type="EMBL" id="LAZR01017488">
    <property type="protein sequence ID" value="KKM00210.1"/>
    <property type="molecule type" value="Genomic_DNA"/>
</dbReference>
<protein>
    <recommendedName>
        <fullName evidence="2">Nuclease associated modular domain-containing protein</fullName>
    </recommendedName>
</protein>
<organism evidence="3">
    <name type="scientific">marine sediment metagenome</name>
    <dbReference type="NCBI Taxonomy" id="412755"/>
    <lineage>
        <taxon>unclassified sequences</taxon>
        <taxon>metagenomes</taxon>
        <taxon>ecological metagenomes</taxon>
    </lineage>
</organism>
<accession>A0A0F9GMU0</accession>
<feature type="domain" description="Nuclease associated modular" evidence="2">
    <location>
        <begin position="186"/>
        <end position="202"/>
    </location>
</feature>
<name>A0A0F9GMU0_9ZZZZ</name>
<reference evidence="3" key="1">
    <citation type="journal article" date="2015" name="Nature">
        <title>Complex archaea that bridge the gap between prokaryotes and eukaryotes.</title>
        <authorList>
            <person name="Spang A."/>
            <person name="Saw J.H."/>
            <person name="Jorgensen S.L."/>
            <person name="Zaremba-Niedzwiedzka K."/>
            <person name="Martijn J."/>
            <person name="Lind A.E."/>
            <person name="van Eijk R."/>
            <person name="Schleper C."/>
            <person name="Guy L."/>
            <person name="Ettema T.J."/>
        </authorList>
    </citation>
    <scope>NUCLEOTIDE SEQUENCE</scope>
</reference>
<dbReference type="SMART" id="SM00496">
    <property type="entry name" value="IENR2"/>
    <property type="match status" value="5"/>
</dbReference>
<evidence type="ECO:0000256" key="1">
    <source>
        <dbReference type="SAM" id="MobiDB-lite"/>
    </source>
</evidence>
<evidence type="ECO:0000313" key="3">
    <source>
        <dbReference type="EMBL" id="KKM00210.1"/>
    </source>
</evidence>